<keyword evidence="2" id="KW-1185">Reference proteome</keyword>
<dbReference type="PANTHER" id="PTHR47843:SF5">
    <property type="entry name" value="BTB_POZ DOMAIN PROTEIN"/>
    <property type="match status" value="1"/>
</dbReference>
<evidence type="ECO:0000313" key="1">
    <source>
        <dbReference type="EMBL" id="KAK3176282.1"/>
    </source>
</evidence>
<accession>A0AAD9ZDF1</accession>
<evidence type="ECO:0000313" key="2">
    <source>
        <dbReference type="Proteomes" id="UP001276659"/>
    </source>
</evidence>
<dbReference type="AlphaFoldDB" id="A0AAD9ZDF1"/>
<dbReference type="SUPFAM" id="SSF54695">
    <property type="entry name" value="POZ domain"/>
    <property type="match status" value="1"/>
</dbReference>
<organism evidence="1 2">
    <name type="scientific">Lepraria neglecta</name>
    <dbReference type="NCBI Taxonomy" id="209136"/>
    <lineage>
        <taxon>Eukaryota</taxon>
        <taxon>Fungi</taxon>
        <taxon>Dikarya</taxon>
        <taxon>Ascomycota</taxon>
        <taxon>Pezizomycotina</taxon>
        <taxon>Lecanoromycetes</taxon>
        <taxon>OSLEUM clade</taxon>
        <taxon>Lecanoromycetidae</taxon>
        <taxon>Lecanorales</taxon>
        <taxon>Lecanorineae</taxon>
        <taxon>Stereocaulaceae</taxon>
        <taxon>Lepraria</taxon>
    </lineage>
</organism>
<comment type="caution">
    <text evidence="1">The sequence shown here is derived from an EMBL/GenBank/DDBJ whole genome shotgun (WGS) entry which is preliminary data.</text>
</comment>
<name>A0AAD9ZDF1_9LECA</name>
<dbReference type="Gene3D" id="3.30.710.10">
    <property type="entry name" value="Potassium Channel Kv1.1, Chain A"/>
    <property type="match status" value="1"/>
</dbReference>
<sequence length="318" mass="35564">MADIHQKDLLSGMSDVFGSSKYSDLTVHCGHYTYKLHRVIEAATATITLNDDDPATVRRMFCYLYSLDYDDGDSELAAPQQAAIEHRDPKSKPTQAVGLALTQPSETQASDEASNPEPDDKATALHDKVMSNVYVYAIAEKYEILALKELARAKFQTLSCTNEKIFPSPTIIDTVFGTTPEMDWGLRSIVIEICAKRVDAMLTDTVLYDKIKEHGDLGLGILCEVIKKRDEVHKKHAKEIEKRDEASKKAADEVTFLRTQKVVLRRRLVVLKEGLSSLHNDSIKLNLAKKIGNSTILMDFEAFQRKLLAMEASVVTED</sequence>
<dbReference type="Proteomes" id="UP001276659">
    <property type="component" value="Unassembled WGS sequence"/>
</dbReference>
<dbReference type="PANTHER" id="PTHR47843">
    <property type="entry name" value="BTB DOMAIN-CONTAINING PROTEIN-RELATED"/>
    <property type="match status" value="1"/>
</dbReference>
<dbReference type="EMBL" id="JASNWA010000004">
    <property type="protein sequence ID" value="KAK3176282.1"/>
    <property type="molecule type" value="Genomic_DNA"/>
</dbReference>
<protein>
    <recommendedName>
        <fullName evidence="3">BTB domain-containing protein</fullName>
    </recommendedName>
</protein>
<gene>
    <name evidence="1" type="ORF">OEA41_007605</name>
</gene>
<evidence type="ECO:0008006" key="3">
    <source>
        <dbReference type="Google" id="ProtNLM"/>
    </source>
</evidence>
<proteinExistence type="predicted"/>
<reference evidence="1" key="1">
    <citation type="submission" date="2022-11" db="EMBL/GenBank/DDBJ databases">
        <title>Chromosomal genome sequence assembly and mating type (MAT) locus characterization of the leprose asexual lichenized fungus Lepraria neglecta (Nyl.) Erichsen.</title>
        <authorList>
            <person name="Allen J.L."/>
            <person name="Pfeffer B."/>
        </authorList>
    </citation>
    <scope>NUCLEOTIDE SEQUENCE</scope>
    <source>
        <strain evidence="1">Allen 5258</strain>
    </source>
</reference>
<dbReference type="InterPro" id="IPR011333">
    <property type="entry name" value="SKP1/BTB/POZ_sf"/>
</dbReference>